<dbReference type="EMBL" id="JAYDYQ010002688">
    <property type="protein sequence ID" value="KAK4477420.1"/>
    <property type="molecule type" value="Genomic_DNA"/>
</dbReference>
<accession>A0ABR0CK00</accession>
<name>A0ABR0CK00_9LAMI</name>
<keyword evidence="4" id="KW-0539">Nucleus</keyword>
<dbReference type="Proteomes" id="UP001291926">
    <property type="component" value="Unassembled WGS sequence"/>
</dbReference>
<sequence length="348" mass="38599">MNCSDTPLLSELELDELIMDMGGANDDHVMDYSYEEEFAAVLGQNFQSYLSAGVHNNSSPSSSSSSDFINNNININSVTPTMIEPEQNPDNYSKFDGVLKPPHQDSSTPFILNFGNSNCSKKVKNDVQLNPEQEAAVSEIFKSYNVNSEESIHFSAQQAKKRSRIRPPSQTYDHIVAERKRREQLSQLFISLSAIVPGLKKMDKTSVLGDGIKYLKHLKERVGKLEEQAANQTIQSAVLVKKSQIIEEDEGSSDEKSGCSEEQMLPEIEAKVCRNNILLKIQCEKQKGVLVNLLSKLDTLGLVVVSTNVTPFGNLILDITIIAEMEKQFNLNVKELVTVLSATLQPAT</sequence>
<evidence type="ECO:0000313" key="6">
    <source>
        <dbReference type="EMBL" id="KAK4477420.1"/>
    </source>
</evidence>
<comment type="caution">
    <text evidence="6">The sequence shown here is derived from an EMBL/GenBank/DDBJ whole genome shotgun (WGS) entry which is preliminary data.</text>
</comment>
<protein>
    <recommendedName>
        <fullName evidence="5">BHLH domain-containing protein</fullName>
    </recommendedName>
</protein>
<dbReference type="SUPFAM" id="SSF47459">
    <property type="entry name" value="HLH, helix-loop-helix DNA-binding domain"/>
    <property type="match status" value="1"/>
</dbReference>
<keyword evidence="7" id="KW-1185">Reference proteome</keyword>
<organism evidence="6 7">
    <name type="scientific">Penstemon davidsonii</name>
    <dbReference type="NCBI Taxonomy" id="160366"/>
    <lineage>
        <taxon>Eukaryota</taxon>
        <taxon>Viridiplantae</taxon>
        <taxon>Streptophyta</taxon>
        <taxon>Embryophyta</taxon>
        <taxon>Tracheophyta</taxon>
        <taxon>Spermatophyta</taxon>
        <taxon>Magnoliopsida</taxon>
        <taxon>eudicotyledons</taxon>
        <taxon>Gunneridae</taxon>
        <taxon>Pentapetalae</taxon>
        <taxon>asterids</taxon>
        <taxon>lamiids</taxon>
        <taxon>Lamiales</taxon>
        <taxon>Plantaginaceae</taxon>
        <taxon>Cheloneae</taxon>
        <taxon>Penstemon</taxon>
    </lineage>
</organism>
<reference evidence="6 7" key="1">
    <citation type="journal article" date="2023" name="bioRxiv">
        <title>Genome report: Whole genome sequence and annotation of Penstemon davidsonii.</title>
        <authorList>
            <person name="Ostevik K.L."/>
            <person name="Alabady M."/>
            <person name="Zhang M."/>
            <person name="Rausher M.D."/>
        </authorList>
    </citation>
    <scope>NUCLEOTIDE SEQUENCE [LARGE SCALE GENOMIC DNA]</scope>
    <source>
        <strain evidence="6">DNT005</strain>
        <tissue evidence="6">Whole leaf</tissue>
    </source>
</reference>
<evidence type="ECO:0000256" key="3">
    <source>
        <dbReference type="ARBA" id="ARBA00023163"/>
    </source>
</evidence>
<gene>
    <name evidence="6" type="ORF">RD792_016641</name>
</gene>
<keyword evidence="2" id="KW-0805">Transcription regulation</keyword>
<evidence type="ECO:0000256" key="4">
    <source>
        <dbReference type="ARBA" id="ARBA00023242"/>
    </source>
</evidence>
<evidence type="ECO:0000259" key="5">
    <source>
        <dbReference type="PROSITE" id="PS50888"/>
    </source>
</evidence>
<evidence type="ECO:0000256" key="1">
    <source>
        <dbReference type="ARBA" id="ARBA00004123"/>
    </source>
</evidence>
<dbReference type="InterPro" id="IPR036638">
    <property type="entry name" value="HLH_DNA-bd_sf"/>
</dbReference>
<evidence type="ECO:0000313" key="7">
    <source>
        <dbReference type="Proteomes" id="UP001291926"/>
    </source>
</evidence>
<comment type="subcellular location">
    <subcellularLocation>
        <location evidence="1">Nucleus</location>
    </subcellularLocation>
</comment>
<dbReference type="InterPro" id="IPR052610">
    <property type="entry name" value="bHLH_transcription_regulator"/>
</dbReference>
<dbReference type="InterPro" id="IPR011598">
    <property type="entry name" value="bHLH_dom"/>
</dbReference>
<dbReference type="SMART" id="SM00353">
    <property type="entry name" value="HLH"/>
    <property type="match status" value="1"/>
</dbReference>
<dbReference type="PANTHER" id="PTHR45959:SF2">
    <property type="entry name" value="BHLH TRANSCRIPTION FACTOR"/>
    <property type="match status" value="1"/>
</dbReference>
<evidence type="ECO:0000256" key="2">
    <source>
        <dbReference type="ARBA" id="ARBA00023015"/>
    </source>
</evidence>
<dbReference type="PANTHER" id="PTHR45959">
    <property type="entry name" value="BHLH TRANSCRIPTION FACTOR"/>
    <property type="match status" value="1"/>
</dbReference>
<dbReference type="Pfam" id="PF00010">
    <property type="entry name" value="HLH"/>
    <property type="match status" value="1"/>
</dbReference>
<keyword evidence="3" id="KW-0804">Transcription</keyword>
<dbReference type="Gene3D" id="4.10.280.10">
    <property type="entry name" value="Helix-loop-helix DNA-binding domain"/>
    <property type="match status" value="1"/>
</dbReference>
<dbReference type="PROSITE" id="PS50888">
    <property type="entry name" value="BHLH"/>
    <property type="match status" value="1"/>
</dbReference>
<feature type="domain" description="BHLH" evidence="5">
    <location>
        <begin position="169"/>
        <end position="218"/>
    </location>
</feature>
<proteinExistence type="predicted"/>